<sequence length="1127" mass="129728">MLRWLFTKNFVISISTEIINSSFMNQTFTSIQNSRFYKVPNVFISEIPTKDYLCRIPYTEKYYLYKNTNFTENNLQISLLGNFNSKLVQSFLSQSYSIYPTFNNNSYYVLSKVNTSISDFILEKEIISQNSAYISTSLHSFCYKNSFRDFIRFFNKFISPILFCFVILFLFFKHLHIRLQPKSDNTFNVFFVSSSQHLLTPFPKNIPQKVVKFLKSIHYTEDIPNLVFVSLGNGSYELFQVVISKINFGIFQVSLFRTFSSTTNWESTTSMKGSVYQYSDCDEIVKCPATINFYSDSTPTATVSIKTGRQNSQFVIGCDEKNELPLGRQSLEIEKFVSIQESFFREGILSKPSLSKFISIMGSVYHNMDYAALGIFFSDGGTFKTVVKFVREKKLSERVESVARDLLENGQPTNTEVSWMNFNQYRLGCHTINIESTKYIIVLSADASTNMLRQTEFFTHAILTILIIHNHEHIVKREFSNEFNTLQNLLSKSEYHITVFEAVEGKLKWKSQSNKKPKIPFEVVFRRILVALKEKDLTHFYLSFWDENNNKVVVLVNAMHSMTRDNETILTVIYREVTEIWSKDIYDDSYLCESLLSGVMMNLTRVSKDGTIDFHEKCQIFMGEQPPSNFTVLTKIGQSKIAKQFLNQKIDNMKLLKKDGSSVSASTVPANTKDFFFFYPDLALSKMLLIVYKMMLGNNQKPFKPSPRLNGSNSVEVIQLDNSVSSLMSLADQNKSCASFGSIVFQRNENNSSKSDTRKIRSPSQIHQKPEIMNDSFIISEEGESNNRVIIENNDDLQQKTKQNLLHKSDTTIDRRSFNLRRKGSASEMNFHIGYSSTQSKSGQRRMSGLLDDDYEDIRVSIMDIVRDTFFDIRIPSTEKPRVVWDMPHELSDSPKALNHLLSLTGMVYGRDYTKFLNCVKDSFVYGISNTILLLHDLTSIRPFLVSVERVSTVLTVVFESLEREFITSHTQNIVMNAMDTINPSRHIYAWRHVFKETDDGIHSSVPSGFHPAVFTDTSFRLVVLPHQRIHLMNQMQSGNVDTVVILNFDKPKWYYLKGVMTEQGEIHGISICAPPGSIPMYLSPQERISSAKRLRLAFKKLKKIIKFDSSELKQAMEEVKVSAYFD</sequence>
<feature type="transmembrane region" description="Helical" evidence="1">
    <location>
        <begin position="153"/>
        <end position="172"/>
    </location>
</feature>
<gene>
    <name evidence="2" type="ORF">TVAG_382550</name>
</gene>
<reference evidence="2" key="2">
    <citation type="journal article" date="2007" name="Science">
        <title>Draft genome sequence of the sexually transmitted pathogen Trichomonas vaginalis.</title>
        <authorList>
            <person name="Carlton J.M."/>
            <person name="Hirt R.P."/>
            <person name="Silva J.C."/>
            <person name="Delcher A.L."/>
            <person name="Schatz M."/>
            <person name="Zhao Q."/>
            <person name="Wortman J.R."/>
            <person name="Bidwell S.L."/>
            <person name="Alsmark U.C.M."/>
            <person name="Besteiro S."/>
            <person name="Sicheritz-Ponten T."/>
            <person name="Noel C.J."/>
            <person name="Dacks J.B."/>
            <person name="Foster P.G."/>
            <person name="Simillion C."/>
            <person name="Van de Peer Y."/>
            <person name="Miranda-Saavedra D."/>
            <person name="Barton G.J."/>
            <person name="Westrop G.D."/>
            <person name="Mueller S."/>
            <person name="Dessi D."/>
            <person name="Fiori P.L."/>
            <person name="Ren Q."/>
            <person name="Paulsen I."/>
            <person name="Zhang H."/>
            <person name="Bastida-Corcuera F.D."/>
            <person name="Simoes-Barbosa A."/>
            <person name="Brown M.T."/>
            <person name="Hayes R.D."/>
            <person name="Mukherjee M."/>
            <person name="Okumura C.Y."/>
            <person name="Schneider R."/>
            <person name="Smith A.J."/>
            <person name="Vanacova S."/>
            <person name="Villalvazo M."/>
            <person name="Haas B.J."/>
            <person name="Pertea M."/>
            <person name="Feldblyum T.V."/>
            <person name="Utterback T.R."/>
            <person name="Shu C.L."/>
            <person name="Osoegawa K."/>
            <person name="de Jong P.J."/>
            <person name="Hrdy I."/>
            <person name="Horvathova L."/>
            <person name="Zubacova Z."/>
            <person name="Dolezal P."/>
            <person name="Malik S.B."/>
            <person name="Logsdon J.M. Jr."/>
            <person name="Henze K."/>
            <person name="Gupta A."/>
            <person name="Wang C.C."/>
            <person name="Dunne R.L."/>
            <person name="Upcroft J.A."/>
            <person name="Upcroft P."/>
            <person name="White O."/>
            <person name="Salzberg S.L."/>
            <person name="Tang P."/>
            <person name="Chiu C.-H."/>
            <person name="Lee Y.-S."/>
            <person name="Embley T.M."/>
            <person name="Coombs G.H."/>
            <person name="Mottram J.C."/>
            <person name="Tachezy J."/>
            <person name="Fraser-Liggett C.M."/>
            <person name="Johnson P.J."/>
        </authorList>
    </citation>
    <scope>NUCLEOTIDE SEQUENCE [LARGE SCALE GENOMIC DNA]</scope>
    <source>
        <strain evidence="2">G3</strain>
    </source>
</reference>
<keyword evidence="1" id="KW-0812">Transmembrane</keyword>
<keyword evidence="3" id="KW-1185">Reference proteome</keyword>
<dbReference type="InParanoid" id="A2FBT1"/>
<keyword evidence="1" id="KW-1133">Transmembrane helix</keyword>
<evidence type="ECO:0000256" key="1">
    <source>
        <dbReference type="SAM" id="Phobius"/>
    </source>
</evidence>
<name>A2FBT1_TRIV3</name>
<evidence type="ECO:0000313" key="2">
    <source>
        <dbReference type="EMBL" id="EAX97631.1"/>
    </source>
</evidence>
<dbReference type="AlphaFoldDB" id="A2FBT1"/>
<proteinExistence type="predicted"/>
<reference evidence="2" key="1">
    <citation type="submission" date="2006-10" db="EMBL/GenBank/DDBJ databases">
        <authorList>
            <person name="Amadeo P."/>
            <person name="Zhao Q."/>
            <person name="Wortman J."/>
            <person name="Fraser-Liggett C."/>
            <person name="Carlton J."/>
        </authorList>
    </citation>
    <scope>NUCLEOTIDE SEQUENCE</scope>
    <source>
        <strain evidence="2">G3</strain>
    </source>
</reference>
<dbReference type="KEGG" id="tva:4755410"/>
<evidence type="ECO:0000313" key="3">
    <source>
        <dbReference type="Proteomes" id="UP000001542"/>
    </source>
</evidence>
<dbReference type="RefSeq" id="XP_001310561.1">
    <property type="nucleotide sequence ID" value="XM_001310560.1"/>
</dbReference>
<organism evidence="2 3">
    <name type="scientific">Trichomonas vaginalis (strain ATCC PRA-98 / G3)</name>
    <dbReference type="NCBI Taxonomy" id="412133"/>
    <lineage>
        <taxon>Eukaryota</taxon>
        <taxon>Metamonada</taxon>
        <taxon>Parabasalia</taxon>
        <taxon>Trichomonadida</taxon>
        <taxon>Trichomonadidae</taxon>
        <taxon>Trichomonas</taxon>
    </lineage>
</organism>
<dbReference type="VEuPathDB" id="TrichDB:TVAG_382550"/>
<accession>A2FBT1</accession>
<dbReference type="VEuPathDB" id="TrichDB:TVAGG3_0643190"/>
<keyword evidence="1" id="KW-0472">Membrane</keyword>
<dbReference type="Proteomes" id="UP000001542">
    <property type="component" value="Unassembled WGS sequence"/>
</dbReference>
<dbReference type="EMBL" id="DS113707">
    <property type="protein sequence ID" value="EAX97631.1"/>
    <property type="molecule type" value="Genomic_DNA"/>
</dbReference>
<protein>
    <submittedName>
        <fullName evidence="2">Uncharacterized protein</fullName>
    </submittedName>
</protein>